<protein>
    <submittedName>
        <fullName evidence="2">Uncharacterized protein</fullName>
    </submittedName>
</protein>
<accession>A0ABQ2WXL9</accession>
<evidence type="ECO:0000313" key="2">
    <source>
        <dbReference type="EMBL" id="GGW83528.1"/>
    </source>
</evidence>
<feature type="compositionally biased region" description="Low complexity" evidence="1">
    <location>
        <begin position="82"/>
        <end position="99"/>
    </location>
</feature>
<organism evidence="2 3">
    <name type="scientific">Streptomyces lomondensis</name>
    <dbReference type="NCBI Taxonomy" id="68229"/>
    <lineage>
        <taxon>Bacteria</taxon>
        <taxon>Bacillati</taxon>
        <taxon>Actinomycetota</taxon>
        <taxon>Actinomycetes</taxon>
        <taxon>Kitasatosporales</taxon>
        <taxon>Streptomycetaceae</taxon>
        <taxon>Streptomyces</taxon>
    </lineage>
</organism>
<evidence type="ECO:0000313" key="3">
    <source>
        <dbReference type="Proteomes" id="UP000617743"/>
    </source>
</evidence>
<evidence type="ECO:0000256" key="1">
    <source>
        <dbReference type="SAM" id="MobiDB-lite"/>
    </source>
</evidence>
<name>A0ABQ2WXL9_9ACTN</name>
<dbReference type="InterPro" id="IPR036852">
    <property type="entry name" value="Peptidase_S8/S53_dom_sf"/>
</dbReference>
<dbReference type="Gene3D" id="3.40.50.200">
    <property type="entry name" value="Peptidase S8/S53 domain"/>
    <property type="match status" value="1"/>
</dbReference>
<feature type="region of interest" description="Disordered" evidence="1">
    <location>
        <begin position="52"/>
        <end position="109"/>
    </location>
</feature>
<dbReference type="EMBL" id="BMWC01000001">
    <property type="protein sequence ID" value="GGW83528.1"/>
    <property type="molecule type" value="Genomic_DNA"/>
</dbReference>
<dbReference type="Proteomes" id="UP000617743">
    <property type="component" value="Unassembled WGS sequence"/>
</dbReference>
<sequence>MQRRACLDCRDADVIARKWRGTCDEGDDSAPQYKVTCNNKVIGAAWFRSEVPDPQPIDMPSPLDMHSHGTHIGTTIATPCGPGRSARARPSMPRSLPSPGRSPPGTAPN</sequence>
<reference evidence="3" key="1">
    <citation type="journal article" date="2019" name="Int. J. Syst. Evol. Microbiol.">
        <title>The Global Catalogue of Microorganisms (GCM) 10K type strain sequencing project: providing services to taxonomists for standard genome sequencing and annotation.</title>
        <authorList>
            <consortium name="The Broad Institute Genomics Platform"/>
            <consortium name="The Broad Institute Genome Sequencing Center for Infectious Disease"/>
            <person name="Wu L."/>
            <person name="Ma J."/>
        </authorList>
    </citation>
    <scope>NUCLEOTIDE SEQUENCE [LARGE SCALE GENOMIC DNA]</scope>
    <source>
        <strain evidence="3">JCM 4866</strain>
    </source>
</reference>
<keyword evidence="3" id="KW-1185">Reference proteome</keyword>
<feature type="compositionally biased region" description="Pro residues" evidence="1">
    <location>
        <begin position="100"/>
        <end position="109"/>
    </location>
</feature>
<proteinExistence type="predicted"/>
<comment type="caution">
    <text evidence="2">The sequence shown here is derived from an EMBL/GenBank/DDBJ whole genome shotgun (WGS) entry which is preliminary data.</text>
</comment>
<gene>
    <name evidence="2" type="ORF">GCM10010383_10260</name>
</gene>